<feature type="transmembrane region" description="Helical" evidence="1">
    <location>
        <begin position="12"/>
        <end position="39"/>
    </location>
</feature>
<proteinExistence type="predicted"/>
<accession>A0ABX0GQG3</accession>
<sequence length="60" mass="5995">MFEPTAFVRPTVALYAVAAATATATAQWAPAVVIVAGAGAQAVHRRTTRDGSARPAATAG</sequence>
<dbReference type="RefSeq" id="WP_166278518.1">
    <property type="nucleotide sequence ID" value="NZ_JAANNP010000001.1"/>
</dbReference>
<organism evidence="2 3">
    <name type="scientific">Motilibacter deserti</name>
    <dbReference type="NCBI Taxonomy" id="2714956"/>
    <lineage>
        <taxon>Bacteria</taxon>
        <taxon>Bacillati</taxon>
        <taxon>Actinomycetota</taxon>
        <taxon>Actinomycetes</taxon>
        <taxon>Motilibacterales</taxon>
        <taxon>Motilibacteraceae</taxon>
        <taxon>Motilibacter</taxon>
    </lineage>
</organism>
<comment type="caution">
    <text evidence="2">The sequence shown here is derived from an EMBL/GenBank/DDBJ whole genome shotgun (WGS) entry which is preliminary data.</text>
</comment>
<keyword evidence="3" id="KW-1185">Reference proteome</keyword>
<protein>
    <recommendedName>
        <fullName evidence="4">Secreted protein</fullName>
    </recommendedName>
</protein>
<dbReference type="Proteomes" id="UP000800981">
    <property type="component" value="Unassembled WGS sequence"/>
</dbReference>
<name>A0ABX0GQG3_9ACTN</name>
<evidence type="ECO:0000313" key="2">
    <source>
        <dbReference type="EMBL" id="NHC13078.1"/>
    </source>
</evidence>
<evidence type="ECO:0008006" key="4">
    <source>
        <dbReference type="Google" id="ProtNLM"/>
    </source>
</evidence>
<keyword evidence="1" id="KW-1133">Transmembrane helix</keyword>
<keyword evidence="1" id="KW-0812">Transmembrane</keyword>
<evidence type="ECO:0000313" key="3">
    <source>
        <dbReference type="Proteomes" id="UP000800981"/>
    </source>
</evidence>
<reference evidence="2 3" key="1">
    <citation type="submission" date="2020-03" db="EMBL/GenBank/DDBJ databases">
        <title>Two novel Motilibacter sp.</title>
        <authorList>
            <person name="Liu S."/>
        </authorList>
    </citation>
    <scope>NUCLEOTIDE SEQUENCE [LARGE SCALE GENOMIC DNA]</scope>
    <source>
        <strain evidence="2 3">E257</strain>
    </source>
</reference>
<gene>
    <name evidence="2" type="ORF">G9H71_04710</name>
</gene>
<keyword evidence="1" id="KW-0472">Membrane</keyword>
<evidence type="ECO:0000256" key="1">
    <source>
        <dbReference type="SAM" id="Phobius"/>
    </source>
</evidence>
<dbReference type="EMBL" id="JAANNP010000001">
    <property type="protein sequence ID" value="NHC13078.1"/>
    <property type="molecule type" value="Genomic_DNA"/>
</dbReference>